<keyword evidence="4" id="KW-1185">Reference proteome</keyword>
<dbReference type="FunFam" id="2.30.30.140:FF:000018">
    <property type="entry name" value="Serine/threonine-protein kinase 31"/>
    <property type="match status" value="2"/>
</dbReference>
<dbReference type="GO" id="GO:0005737">
    <property type="term" value="C:cytoplasm"/>
    <property type="evidence" value="ECO:0007669"/>
    <property type="project" value="UniProtKB-ARBA"/>
</dbReference>
<feature type="domain" description="Tudor" evidence="2">
    <location>
        <begin position="681"/>
        <end position="739"/>
    </location>
</feature>
<dbReference type="SUPFAM" id="SSF63748">
    <property type="entry name" value="Tudor/PWWP/MBT"/>
    <property type="match status" value="7"/>
</dbReference>
<accession>A0AAV4WR20</accession>
<feature type="compositionally biased region" description="Polar residues" evidence="1">
    <location>
        <begin position="1111"/>
        <end position="1123"/>
    </location>
</feature>
<reference evidence="3 4" key="1">
    <citation type="submission" date="2021-06" db="EMBL/GenBank/DDBJ databases">
        <title>Caerostris extrusa draft genome.</title>
        <authorList>
            <person name="Kono N."/>
            <person name="Arakawa K."/>
        </authorList>
    </citation>
    <scope>NUCLEOTIDE SEQUENCE [LARGE SCALE GENOMIC DNA]</scope>
</reference>
<feature type="compositionally biased region" description="Basic and acidic residues" evidence="1">
    <location>
        <begin position="1292"/>
        <end position="1307"/>
    </location>
</feature>
<evidence type="ECO:0000256" key="1">
    <source>
        <dbReference type="SAM" id="MobiDB-lite"/>
    </source>
</evidence>
<dbReference type="CDD" id="cd20379">
    <property type="entry name" value="Tudor_dTUD-like"/>
    <property type="match status" value="2"/>
</dbReference>
<dbReference type="InterPro" id="IPR035437">
    <property type="entry name" value="SNase_OB-fold_sf"/>
</dbReference>
<feature type="region of interest" description="Disordered" evidence="1">
    <location>
        <begin position="1285"/>
        <end position="1307"/>
    </location>
</feature>
<dbReference type="PROSITE" id="PS50304">
    <property type="entry name" value="TUDOR"/>
    <property type="match status" value="5"/>
</dbReference>
<dbReference type="InterPro" id="IPR002999">
    <property type="entry name" value="Tudor"/>
</dbReference>
<dbReference type="Pfam" id="PF00567">
    <property type="entry name" value="TUDOR"/>
    <property type="match status" value="7"/>
</dbReference>
<feature type="domain" description="Tudor" evidence="2">
    <location>
        <begin position="408"/>
        <end position="466"/>
    </location>
</feature>
<sequence length="1692" mass="191507">MICNNENVAEKLVKDGLATTEVPVKNADFSTEVIKAVGPQIQQLIVKKEKHQGYEVFFIDYGNSEVTALSELAVIHPEFLKIPPLCFECRLLRAPVSCSDEKTAEFQAAVEDTDEITAKKLRLLLPVEVPKFLLPDVPLGNQEGYVTVVNTPHDFFIQLATCEDSLNELSSELTEICVSASSIQNPSIGYACCAKFSEDDNWYRAEIVSLQETMANVIFVDYGNTDFVPINSLKYLNEKFLGIPPFAISCKLNGIVSTCEQWPEVAIKAFQDMVLDCPLGITFVSKDIPAIVNISKDDKDVAQSLIDMELANVDTCPETEEAYADDHLTTVEDQLHSLPSDLSYPQRKLSSSKLPVKISYVDSYDKFYIMPLELSTELDTVMKTLEILYSSETKTNDTKASAPDVLEDPSISLPCVAKHSEDEAWYRAIITDIDGDNIYIFFVDYGYSEVSSLKNLRPLTPELIKIPPIAIECKMYAIQANEGKEPEIIKKLEEYFIEEMILDMEVFQFSEPYEIRLYHNCNDLAEMLCQNGLTTEVIPPLEAIKDLQLVENLSDDMKNDLKTASVELSEVTNDSSDHNSLTTKVIPTEIIQPLENIQDVQLVENLNNTVKDDLKTSYMEYAKISEDDTSKKELHVNVKFLEIENTTIVLHAIPSEDDDELSDFQERLQIAYDETEQKVSKVNYSGHCVAKSTEDDNWYRAQVIDIDSNNVTVKFIDYGNSEIVQLENIRELCAEFASEPPFITKFCLSGYRVKENHNDEVQNLLEEWLYDNDNILFKLCKYSCNFLSTCIIGIVTTDLDTDFVKSLLDEHLILPQYIVNAQLDSKFEATIESISVDIFYLLPVQFVEERNKFKNYLRELYRNKNAYVCEVDPKSFYAVEIDDCWSRASITNINNQTRCAFVKCVDNGFETEVEFEKLALLPKFLWHQPLLVHQCIITNFDDAPSSIKTKDMKNLVGKIFLCEIDSSHLKYPLRIKLFEKDSYVALEKTPKCSNVKEEPISEINNCEDVPVDLEPTDFEKSSSEVLENSEAIEIIPNEESKDIFEINSSEDAPIDLETTNFGKSSNEVLENSEASEAISDEEQVENFKESNYIDKDIFKGDTITPCQQLTEDIDNDFNSPSKNSEQDIELDNDSSQEESLKLMSNDPDLLDAESDLVTKELCKTYNDNSNLESDESFLDNFDQDVNEKEQSEALQDIKVDNHEVKLDELENLSKNCSIEDNEWDERPECDIKQISEQFEIENCEMQITGKEICTEEETSCQINDSDTTIDNFEICSKHEITEGTFEVDSSENEAKAPDVDFTSDKDFETSNNDSDLTDLFTDNFTYTSHQQLSGKVDVYVSDMIVSDGQIILTVIPYDLHLKLVSTFNETFQSMYAKKESGLKDASVSDLCAVYSDDRWFRGKILSVDSDKLKLLLIDYGITKIVDKSSAVDLDPIHKKIPPFAIQCTLASIYCSPEKSEDTKNFLSTLLENVQGTGKDVSIEIIKAGDPQQVNLFLVGNNILFDLLSQKLVIQVLSEPNMSSGKYSAKTSHISISPGKFQLYVNLVNDLENLRALQDSMNCSYPSNTEKTTVVESGVYSILHKDTWHRGTVKSSDDRLQFFLVDSGETISLDSDLYPLHPEHCMQPPFAIPCQFPGSIHSTDEILSDIKNIFTLDDFIIYVDVDSESHSLSAKIMDEVLLEKIKSLTNSGQ</sequence>
<evidence type="ECO:0000313" key="4">
    <source>
        <dbReference type="Proteomes" id="UP001054945"/>
    </source>
</evidence>
<feature type="domain" description="Tudor" evidence="2">
    <location>
        <begin position="12"/>
        <end position="82"/>
    </location>
</feature>
<feature type="domain" description="Tudor" evidence="2">
    <location>
        <begin position="1384"/>
        <end position="1440"/>
    </location>
</feature>
<name>A0AAV4WR20_CAEEX</name>
<dbReference type="InterPro" id="IPR050621">
    <property type="entry name" value="Tudor_domain_containing"/>
</dbReference>
<evidence type="ECO:0000313" key="3">
    <source>
        <dbReference type="EMBL" id="GIY84941.1"/>
    </source>
</evidence>
<evidence type="ECO:0000259" key="2">
    <source>
        <dbReference type="PROSITE" id="PS50304"/>
    </source>
</evidence>
<proteinExistence type="predicted"/>
<dbReference type="Gene3D" id="2.40.50.90">
    <property type="match status" value="3"/>
</dbReference>
<organism evidence="3 4">
    <name type="scientific">Caerostris extrusa</name>
    <name type="common">Bark spider</name>
    <name type="synonym">Caerostris bankana</name>
    <dbReference type="NCBI Taxonomy" id="172846"/>
    <lineage>
        <taxon>Eukaryota</taxon>
        <taxon>Metazoa</taxon>
        <taxon>Ecdysozoa</taxon>
        <taxon>Arthropoda</taxon>
        <taxon>Chelicerata</taxon>
        <taxon>Arachnida</taxon>
        <taxon>Araneae</taxon>
        <taxon>Araneomorphae</taxon>
        <taxon>Entelegynae</taxon>
        <taxon>Araneoidea</taxon>
        <taxon>Araneidae</taxon>
        <taxon>Caerostris</taxon>
    </lineage>
</organism>
<gene>
    <name evidence="3" type="primary">tdrd1</name>
    <name evidence="3" type="ORF">CEXT_781351</name>
</gene>
<protein>
    <submittedName>
        <fullName evidence="3">Tudor domain-containing protein 1</fullName>
    </submittedName>
</protein>
<comment type="caution">
    <text evidence="3">The sequence shown here is derived from an EMBL/GenBank/DDBJ whole genome shotgun (WGS) entry which is preliminary data.</text>
</comment>
<dbReference type="EMBL" id="BPLR01016594">
    <property type="protein sequence ID" value="GIY84941.1"/>
    <property type="molecule type" value="Genomic_DNA"/>
</dbReference>
<dbReference type="PANTHER" id="PTHR22948:SF72">
    <property type="entry name" value="TUDOR DOMAIN-CONTAINING PROTEIN"/>
    <property type="match status" value="1"/>
</dbReference>
<feature type="compositionally biased region" description="Acidic residues" evidence="1">
    <location>
        <begin position="1126"/>
        <end position="1136"/>
    </location>
</feature>
<feature type="domain" description="Tudor" evidence="2">
    <location>
        <begin position="185"/>
        <end position="243"/>
    </location>
</feature>
<dbReference type="Proteomes" id="UP001054945">
    <property type="component" value="Unassembled WGS sequence"/>
</dbReference>
<dbReference type="PANTHER" id="PTHR22948">
    <property type="entry name" value="TUDOR DOMAIN CONTAINING PROTEIN"/>
    <property type="match status" value="1"/>
</dbReference>
<feature type="region of interest" description="Disordered" evidence="1">
    <location>
        <begin position="1111"/>
        <end position="1139"/>
    </location>
</feature>
<dbReference type="Gene3D" id="2.30.30.140">
    <property type="match status" value="7"/>
</dbReference>
<dbReference type="SMART" id="SM00333">
    <property type="entry name" value="TUDOR"/>
    <property type="match status" value="6"/>
</dbReference>